<evidence type="ECO:0000256" key="1">
    <source>
        <dbReference type="ARBA" id="ARBA00006484"/>
    </source>
</evidence>
<accession>A0AB39I9S8</accession>
<dbReference type="PRINTS" id="PR00080">
    <property type="entry name" value="SDRFAMILY"/>
</dbReference>
<protein>
    <submittedName>
        <fullName evidence="3">SDR family oxidoreductase</fullName>
    </submittedName>
</protein>
<organism evidence="3">
    <name type="scientific">Dickeya oryzae</name>
    <dbReference type="NCBI Taxonomy" id="1240404"/>
    <lineage>
        <taxon>Bacteria</taxon>
        <taxon>Pseudomonadati</taxon>
        <taxon>Pseudomonadota</taxon>
        <taxon>Gammaproteobacteria</taxon>
        <taxon>Enterobacterales</taxon>
        <taxon>Pectobacteriaceae</taxon>
        <taxon>Dickeya</taxon>
    </lineage>
</organism>
<dbReference type="SUPFAM" id="SSF51735">
    <property type="entry name" value="NAD(P)-binding Rossmann-fold domains"/>
    <property type="match status" value="1"/>
</dbReference>
<dbReference type="PRINTS" id="PR00081">
    <property type="entry name" value="GDHRDH"/>
</dbReference>
<proteinExistence type="inferred from homology"/>
<dbReference type="FunFam" id="3.40.50.720:FF:000173">
    <property type="entry name" value="3-oxoacyl-[acyl-carrier protein] reductase"/>
    <property type="match status" value="1"/>
</dbReference>
<dbReference type="InterPro" id="IPR050259">
    <property type="entry name" value="SDR"/>
</dbReference>
<keyword evidence="2" id="KW-0560">Oxidoreductase</keyword>
<dbReference type="PANTHER" id="PTHR42879:SF2">
    <property type="entry name" value="3-OXOACYL-[ACYL-CARRIER-PROTEIN] REDUCTASE FABG"/>
    <property type="match status" value="1"/>
</dbReference>
<dbReference type="PANTHER" id="PTHR42879">
    <property type="entry name" value="3-OXOACYL-(ACYL-CARRIER-PROTEIN) REDUCTASE"/>
    <property type="match status" value="1"/>
</dbReference>
<dbReference type="EMBL" id="CP162411">
    <property type="protein sequence ID" value="XDL13183.1"/>
    <property type="molecule type" value="Genomic_DNA"/>
</dbReference>
<dbReference type="InterPro" id="IPR002347">
    <property type="entry name" value="SDR_fam"/>
</dbReference>
<dbReference type="AlphaFoldDB" id="A0AB39I9S8"/>
<dbReference type="Pfam" id="PF13561">
    <property type="entry name" value="adh_short_C2"/>
    <property type="match status" value="1"/>
</dbReference>
<dbReference type="GO" id="GO:0016491">
    <property type="term" value="F:oxidoreductase activity"/>
    <property type="evidence" value="ECO:0007669"/>
    <property type="project" value="UniProtKB-KW"/>
</dbReference>
<dbReference type="Gene3D" id="3.40.50.720">
    <property type="entry name" value="NAD(P)-binding Rossmann-like Domain"/>
    <property type="match status" value="1"/>
</dbReference>
<dbReference type="RefSeq" id="WP_226099608.1">
    <property type="nucleotide sequence ID" value="NZ_CP162411.1"/>
</dbReference>
<dbReference type="InterPro" id="IPR036291">
    <property type="entry name" value="NAD(P)-bd_dom_sf"/>
</dbReference>
<name>A0AB39I9S8_9GAMM</name>
<comment type="similarity">
    <text evidence="1">Belongs to the short-chain dehydrogenases/reductases (SDR) family.</text>
</comment>
<evidence type="ECO:0000313" key="3">
    <source>
        <dbReference type="EMBL" id="XDL13183.1"/>
    </source>
</evidence>
<sequence length="247" mass="26847">MLLSGKTAVVTGCLQGIGLATLDAFAAAGANVFACCQFADEKFLTHIESLKEEYKVEIIPVYFDLMNYEEIKQAARFIQKEKKTIDILANIAGANIDAYFHMMSLEQLQNTFSINFFSQVYFTQYITKLMLREKRGSVINVSSISAIDGNLGQFAYSASKAAMIAGTKTLAAELGPHGIRVNAVAPGVIKTPMTENLPKEALDRQLGRCELGRIGLPQEVANTILYLASDSSSYITGQVIRIDGGIG</sequence>
<reference evidence="3" key="1">
    <citation type="submission" date="2024-07" db="EMBL/GenBank/DDBJ databases">
        <authorList>
            <person name="Pedron J."/>
        </authorList>
    </citation>
    <scope>NUCLEOTIDE SEQUENCE</scope>
    <source>
        <strain evidence="3">A642-S2-A17</strain>
    </source>
</reference>
<evidence type="ECO:0000256" key="2">
    <source>
        <dbReference type="ARBA" id="ARBA00023002"/>
    </source>
</evidence>
<gene>
    <name evidence="3" type="ORF">LF923_0013275</name>
</gene>